<keyword evidence="5" id="KW-1185">Reference proteome</keyword>
<comment type="caution">
    <text evidence="1">The sequence shown here is derived from an EMBL/GenBank/DDBJ whole genome shotgun (WGS) entry which is preliminary data.</text>
</comment>
<dbReference type="Proteomes" id="UP001642409">
    <property type="component" value="Unassembled WGS sequence"/>
</dbReference>
<proteinExistence type="predicted"/>
<gene>
    <name evidence="1" type="ORF">HINF_LOCUS22020</name>
    <name evidence="3" type="ORF">HINF_LOCUS25836</name>
    <name evidence="4" type="ORF">HINF_LOCUS28118</name>
    <name evidence="2" type="ORF">HINF_LOCUS28465</name>
</gene>
<accession>A0AA86TYD8</accession>
<sequence length="153" mass="18304">MCSLQLLIQQDIAHNSYTSPTFANQNESCMYRFVIQVCKFKIEFCPRSNQYAPDKVYRTTSHQCRTSSCRQSGPHQIYLLWLYLLKVPDGEKKIDKQLAVKHHKFTQEEIMMIRQLCMNSDLFEEAKLDMIQRQLEFRKQICQFTRLLQKKDK</sequence>
<protein>
    <submittedName>
        <fullName evidence="3">Hypothetical_protein</fullName>
    </submittedName>
</protein>
<dbReference type="EMBL" id="CATOUU010000564">
    <property type="protein sequence ID" value="CAI9934375.1"/>
    <property type="molecule type" value="Genomic_DNA"/>
</dbReference>
<evidence type="ECO:0000313" key="3">
    <source>
        <dbReference type="EMBL" id="CAL6017112.1"/>
    </source>
</evidence>
<dbReference type="EMBL" id="CAXDID020000077">
    <property type="protein sequence ID" value="CAL6017112.1"/>
    <property type="molecule type" value="Genomic_DNA"/>
</dbReference>
<evidence type="ECO:0000313" key="2">
    <source>
        <dbReference type="EMBL" id="CAI9940820.1"/>
    </source>
</evidence>
<dbReference type="AlphaFoldDB" id="A0AA86TYD8"/>
<organism evidence="1">
    <name type="scientific">Hexamita inflata</name>
    <dbReference type="NCBI Taxonomy" id="28002"/>
    <lineage>
        <taxon>Eukaryota</taxon>
        <taxon>Metamonada</taxon>
        <taxon>Diplomonadida</taxon>
        <taxon>Hexamitidae</taxon>
        <taxon>Hexamitinae</taxon>
        <taxon>Hexamita</taxon>
    </lineage>
</organism>
<evidence type="ECO:0000313" key="4">
    <source>
        <dbReference type="EMBL" id="CAL6021327.1"/>
    </source>
</evidence>
<reference evidence="1" key="1">
    <citation type="submission" date="2023-06" db="EMBL/GenBank/DDBJ databases">
        <authorList>
            <person name="Kurt Z."/>
        </authorList>
    </citation>
    <scope>NUCLEOTIDE SEQUENCE</scope>
</reference>
<dbReference type="EMBL" id="CATOUU010000681">
    <property type="protein sequence ID" value="CAI9940820.1"/>
    <property type="molecule type" value="Genomic_DNA"/>
</dbReference>
<name>A0AA86TYD8_9EUKA</name>
<evidence type="ECO:0000313" key="1">
    <source>
        <dbReference type="EMBL" id="CAI9934375.1"/>
    </source>
</evidence>
<dbReference type="EMBL" id="CAXDID020000088">
    <property type="protein sequence ID" value="CAL6021327.1"/>
    <property type="molecule type" value="Genomic_DNA"/>
</dbReference>
<evidence type="ECO:0000313" key="5">
    <source>
        <dbReference type="Proteomes" id="UP001642409"/>
    </source>
</evidence>
<reference evidence="3 5" key="2">
    <citation type="submission" date="2024-07" db="EMBL/GenBank/DDBJ databases">
        <authorList>
            <person name="Akdeniz Z."/>
        </authorList>
    </citation>
    <scope>NUCLEOTIDE SEQUENCE [LARGE SCALE GENOMIC DNA]</scope>
</reference>